<keyword evidence="2" id="KW-1134">Transmembrane beta strand</keyword>
<dbReference type="PANTHER" id="PTHR30203:SF25">
    <property type="entry name" value="OUTER MEMBRANE PROTEIN-RELATED"/>
    <property type="match status" value="1"/>
</dbReference>
<feature type="signal peptide" evidence="2">
    <location>
        <begin position="1"/>
        <end position="16"/>
    </location>
</feature>
<dbReference type="NCBIfam" id="TIGR01845">
    <property type="entry name" value="outer_NodT"/>
    <property type="match status" value="1"/>
</dbReference>
<name>A0A0B6RZE2_BURPL</name>
<dbReference type="Gene3D" id="2.20.200.10">
    <property type="entry name" value="Outer membrane efflux proteins (OEP)"/>
    <property type="match status" value="1"/>
</dbReference>
<dbReference type="Pfam" id="PF02321">
    <property type="entry name" value="OEP"/>
    <property type="match status" value="2"/>
</dbReference>
<feature type="region of interest" description="Disordered" evidence="3">
    <location>
        <begin position="53"/>
        <end position="73"/>
    </location>
</feature>
<feature type="chain" id="PRO_5001434309" evidence="2">
    <location>
        <begin position="17"/>
        <end position="541"/>
    </location>
</feature>
<keyword evidence="2" id="KW-0564">Palmitate</keyword>
<dbReference type="Gene3D" id="1.20.1600.10">
    <property type="entry name" value="Outer membrane efflux proteins (OEP)"/>
    <property type="match status" value="1"/>
</dbReference>
<evidence type="ECO:0000313" key="5">
    <source>
        <dbReference type="Proteomes" id="UP000031838"/>
    </source>
</evidence>
<dbReference type="Proteomes" id="UP000031838">
    <property type="component" value="Chromosome 1"/>
</dbReference>
<evidence type="ECO:0000256" key="3">
    <source>
        <dbReference type="SAM" id="MobiDB-lite"/>
    </source>
</evidence>
<dbReference type="InterPro" id="IPR010131">
    <property type="entry name" value="MdtP/NodT-like"/>
</dbReference>
<dbReference type="SUPFAM" id="SSF56954">
    <property type="entry name" value="Outer membrane efflux proteins (OEP)"/>
    <property type="match status" value="1"/>
</dbReference>
<feature type="region of interest" description="Disordered" evidence="3">
    <location>
        <begin position="515"/>
        <end position="541"/>
    </location>
</feature>
<protein>
    <submittedName>
        <fullName evidence="4">RND efflux system, outer membrane lipoprotein, NodT family</fullName>
    </submittedName>
</protein>
<accession>A0A0B6RZE2</accession>
<dbReference type="PROSITE" id="PS51257">
    <property type="entry name" value="PROKAR_LIPOPROTEIN"/>
    <property type="match status" value="1"/>
</dbReference>
<evidence type="ECO:0000256" key="1">
    <source>
        <dbReference type="ARBA" id="ARBA00007613"/>
    </source>
</evidence>
<organism evidence="4 5">
    <name type="scientific">Burkholderia plantarii</name>
    <dbReference type="NCBI Taxonomy" id="41899"/>
    <lineage>
        <taxon>Bacteria</taxon>
        <taxon>Pseudomonadati</taxon>
        <taxon>Pseudomonadota</taxon>
        <taxon>Betaproteobacteria</taxon>
        <taxon>Burkholderiales</taxon>
        <taxon>Burkholderiaceae</taxon>
        <taxon>Burkholderia</taxon>
    </lineage>
</organism>
<keyword evidence="5" id="KW-1185">Reference proteome</keyword>
<dbReference type="GO" id="GO:0005886">
    <property type="term" value="C:plasma membrane"/>
    <property type="evidence" value="ECO:0007669"/>
    <property type="project" value="UniProtKB-SubCell"/>
</dbReference>
<keyword evidence="2" id="KW-0732">Signal</keyword>
<keyword evidence="2 4" id="KW-0449">Lipoprotein</keyword>
<dbReference type="GO" id="GO:0015562">
    <property type="term" value="F:efflux transmembrane transporter activity"/>
    <property type="evidence" value="ECO:0007669"/>
    <property type="project" value="InterPro"/>
</dbReference>
<comment type="similarity">
    <text evidence="1 2">Belongs to the outer membrane factor (OMF) (TC 1.B.17) family.</text>
</comment>
<dbReference type="KEGG" id="bgp:BGL_1c07970"/>
<feature type="compositionally biased region" description="Low complexity" evidence="3">
    <location>
        <begin position="515"/>
        <end position="528"/>
    </location>
</feature>
<evidence type="ECO:0000256" key="2">
    <source>
        <dbReference type="RuleBase" id="RU362097"/>
    </source>
</evidence>
<gene>
    <name evidence="4" type="ORF">BGL_1c07970</name>
</gene>
<evidence type="ECO:0000313" key="4">
    <source>
        <dbReference type="EMBL" id="AJK45331.1"/>
    </source>
</evidence>
<keyword evidence="2" id="KW-0812">Transmembrane</keyword>
<dbReference type="EMBL" id="CP002580">
    <property type="protein sequence ID" value="AJK45331.1"/>
    <property type="molecule type" value="Genomic_DNA"/>
</dbReference>
<dbReference type="HOGENOM" id="CLU_012817_13_0_4"/>
<sequence>MRTAITLLCGACALLAGCTVGPDFQRPVAVLPASWTGDAAAAPVGARAASTTASATAAHDADDAEAPVASRPVPGPLDVDWWRQFGDPELSSLIARASAGNLDVEAAGARVAAARAARRVTGAEALPALNGSAAYQHARSSQNGLIDVSGLNGKSDYNLWQPGLDVSWELDLWGRVRRRIEAADASLQAAEDWRRAVLLSMLAETAGSYVRLRGVQAQQDIVRRNLDTARDNARLTRIRLRDGVATQLDLAEADAQVKTIEARLPPLEHERARLVNALSLLLGAPPRMLEAELRQAAPLPPVPPAVPVGLPSELVERRPDIREAEATLHAATAQIGVAVGDFYPRVTLSANLDLQAMHFGDLDSWSSRAFGVGPAISIPLFEGGRLKGQLAVRNAEQQAAAIGYRRAVLNAWHEVDDAMSAYRTSQQQHDMLAEAVEQNRLALDNARRQYLAGATDFLNVLTVQQNLLGTQQALAVSRTDVLVSLIGLFKALGGGWQTTFPAADARAGAAGMPAAASGADANAGRRAGTSLTDGAPAPRAG</sequence>
<dbReference type="PANTHER" id="PTHR30203">
    <property type="entry name" value="OUTER MEMBRANE CATION EFFLUX PROTEIN"/>
    <property type="match status" value="1"/>
</dbReference>
<dbReference type="InterPro" id="IPR003423">
    <property type="entry name" value="OMP_efflux"/>
</dbReference>
<proteinExistence type="inferred from homology"/>
<dbReference type="AlphaFoldDB" id="A0A0B6RZE2"/>
<keyword evidence="2" id="KW-0472">Membrane</keyword>
<dbReference type="RefSeq" id="WP_063931943.1">
    <property type="nucleotide sequence ID" value="NZ_CP002580.1"/>
</dbReference>
<comment type="subcellular location">
    <subcellularLocation>
        <location evidence="2">Cell membrane</location>
        <topology evidence="2">Lipid-anchor</topology>
    </subcellularLocation>
</comment>
<reference evidence="5" key="1">
    <citation type="submission" date="2011-03" db="EMBL/GenBank/DDBJ databases">
        <authorList>
            <person name="Voget S."/>
            <person name="Streit W.R."/>
            <person name="Jaeger K.E."/>
            <person name="Daniel R."/>
        </authorList>
    </citation>
    <scope>NUCLEOTIDE SEQUENCE [LARGE SCALE GENOMIC DNA]</scope>
    <source>
        <strain evidence="5">PG1</strain>
    </source>
</reference>
<reference evidence="4 5" key="2">
    <citation type="journal article" date="2016" name="Appl. Microbiol. Biotechnol.">
        <title>Mutations improving production and secretion of extracellular lipase by Burkholderia glumae PG1.</title>
        <authorList>
            <person name="Knapp A."/>
            <person name="Voget S."/>
            <person name="Gao R."/>
            <person name="Zaburannyi N."/>
            <person name="Krysciak D."/>
            <person name="Breuer M."/>
            <person name="Hauer B."/>
            <person name="Streit W.R."/>
            <person name="Muller R."/>
            <person name="Daniel R."/>
            <person name="Jaeger K.E."/>
        </authorList>
    </citation>
    <scope>NUCLEOTIDE SEQUENCE [LARGE SCALE GENOMIC DNA]</scope>
    <source>
        <strain evidence="4 5">PG1</strain>
    </source>
</reference>